<dbReference type="EMBL" id="SWKV01000045">
    <property type="protein sequence ID" value="KAF3037054.1"/>
    <property type="molecule type" value="Genomic_DNA"/>
</dbReference>
<feature type="compositionally biased region" description="Polar residues" evidence="1">
    <location>
        <begin position="1"/>
        <end position="13"/>
    </location>
</feature>
<evidence type="ECO:0000256" key="1">
    <source>
        <dbReference type="SAM" id="MobiDB-lite"/>
    </source>
</evidence>
<reference evidence="2" key="1">
    <citation type="submission" date="2019-04" db="EMBL/GenBank/DDBJ databases">
        <title>Sequencing of skin fungus with MAO and IRED activity.</title>
        <authorList>
            <person name="Marsaioli A.J."/>
            <person name="Bonatto J.M.C."/>
            <person name="Reis Junior O."/>
        </authorList>
    </citation>
    <scope>NUCLEOTIDE SEQUENCE</scope>
    <source>
        <strain evidence="2">28M1</strain>
    </source>
</reference>
<sequence length="377" mass="41542">MLAVTRNDTLPQSSKHDTAKKWLHKRLWKPASRQLLRTDDVGGLKKRLSLKRPQTAPTSGRVTPEVMLAIPQIPINIELPSPRLAIHPPPRPPRPDSGVMRDVNAWLDASVNLPPPPLMGGLPYWRSASAVPATHCAGMQYAVPIVQEPGPGQPLTPCGQQVKSYCRRGAKKVQARMPFLLRTASQRVVSRKQINRRSNSMPLLAVPYEKTQQGPPPKILSRSKSFLLASARTSISKTRIEEQGLLGNASLDLPVLGSTRTSIACSGIERPGERHRNGLLRHTIERGESTRPLTAGGHRSRDESLGDLSLSEAPTYSSGRPPPSYRSRTASMMTTSSFGCVNGMSPAQRQISQQQAAMRIRGVRSRVKELRKKFQQE</sequence>
<keyword evidence="3" id="KW-1185">Reference proteome</keyword>
<organism evidence="2 3">
    <name type="scientific">Didymella heteroderae</name>
    <dbReference type="NCBI Taxonomy" id="1769908"/>
    <lineage>
        <taxon>Eukaryota</taxon>
        <taxon>Fungi</taxon>
        <taxon>Dikarya</taxon>
        <taxon>Ascomycota</taxon>
        <taxon>Pezizomycotina</taxon>
        <taxon>Dothideomycetes</taxon>
        <taxon>Pleosporomycetidae</taxon>
        <taxon>Pleosporales</taxon>
        <taxon>Pleosporineae</taxon>
        <taxon>Didymellaceae</taxon>
        <taxon>Didymella</taxon>
    </lineage>
</organism>
<feature type="region of interest" description="Disordered" evidence="1">
    <location>
        <begin position="281"/>
        <end position="330"/>
    </location>
</feature>
<comment type="caution">
    <text evidence="2">The sequence shown here is derived from an EMBL/GenBank/DDBJ whole genome shotgun (WGS) entry which is preliminary data.</text>
</comment>
<dbReference type="Proteomes" id="UP000758155">
    <property type="component" value="Unassembled WGS sequence"/>
</dbReference>
<feature type="compositionally biased region" description="Low complexity" evidence="1">
    <location>
        <begin position="314"/>
        <end position="330"/>
    </location>
</feature>
<name>A0A9P4WN78_9PLEO</name>
<feature type="region of interest" description="Disordered" evidence="1">
    <location>
        <begin position="1"/>
        <end position="21"/>
    </location>
</feature>
<evidence type="ECO:0000313" key="3">
    <source>
        <dbReference type="Proteomes" id="UP000758155"/>
    </source>
</evidence>
<dbReference type="OrthoDB" id="3935253at2759"/>
<proteinExistence type="predicted"/>
<dbReference type="AlphaFoldDB" id="A0A9P4WN78"/>
<protein>
    <submittedName>
        <fullName evidence="2">Uncharacterized protein</fullName>
    </submittedName>
</protein>
<evidence type="ECO:0000313" key="2">
    <source>
        <dbReference type="EMBL" id="KAF3037054.1"/>
    </source>
</evidence>
<accession>A0A9P4WN78</accession>
<gene>
    <name evidence="2" type="ORF">E8E12_000597</name>
</gene>